<dbReference type="EMBL" id="CP002536">
    <property type="protein sequence ID" value="ADY26375.1"/>
    <property type="molecule type" value="Genomic_DNA"/>
</dbReference>
<reference evidence="3" key="1">
    <citation type="submission" date="2011-02" db="EMBL/GenBank/DDBJ databases">
        <title>The complete sequence of chromosome of Deinococcus proteolyticus DSM 20540.</title>
        <authorList>
            <consortium name="US DOE Joint Genome Institute (JGI-PGF)"/>
            <person name="Lucas S."/>
            <person name="Copeland A."/>
            <person name="Lapidus A."/>
            <person name="Bruce D."/>
            <person name="Goodwin L."/>
            <person name="Pitluck S."/>
            <person name="Kyrpides N."/>
            <person name="Mavromatis K."/>
            <person name="Pagani I."/>
            <person name="Ivanova N."/>
            <person name="Ovchinnikova G."/>
            <person name="Zeytun A."/>
            <person name="Detter J.C."/>
            <person name="Han C."/>
            <person name="Land M."/>
            <person name="Hauser L."/>
            <person name="Markowitz V."/>
            <person name="Cheng J.-F."/>
            <person name="Hugenholtz P."/>
            <person name="Woyke T."/>
            <person name="Wu D."/>
            <person name="Pukall R."/>
            <person name="Steenblock K."/>
            <person name="Brambilla E."/>
            <person name="Klenk H.-P."/>
            <person name="Eisen J.A."/>
        </authorList>
    </citation>
    <scope>NUCLEOTIDE SEQUENCE [LARGE SCALE GENOMIC DNA]</scope>
    <source>
        <strain evidence="3">ATCC 35074 / DSM 20540 / JCM 6276 / NBRC 101906 / NCIMB 13154 / VKM Ac-1939 / CCM 2703 / MRP</strain>
    </source>
</reference>
<proteinExistence type="predicted"/>
<feature type="signal peptide" evidence="1">
    <location>
        <begin position="1"/>
        <end position="25"/>
    </location>
</feature>
<dbReference type="AlphaFoldDB" id="F0RNW6"/>
<accession>F0RNW6</accession>
<keyword evidence="3" id="KW-1185">Reference proteome</keyword>
<dbReference type="OrthoDB" id="9840311at2"/>
<name>F0RNW6_DEIPM</name>
<dbReference type="RefSeq" id="WP_013614984.1">
    <property type="nucleotide sequence ID" value="NC_015161.1"/>
</dbReference>
<keyword evidence="1" id="KW-0732">Signal</keyword>
<evidence type="ECO:0000256" key="1">
    <source>
        <dbReference type="SAM" id="SignalP"/>
    </source>
</evidence>
<organism evidence="2 3">
    <name type="scientific">Deinococcus proteolyticus (strain ATCC 35074 / DSM 20540 / JCM 6276 / NBRC 101906 / NCIMB 13154 / VKM Ac-1939 / CCM 2703 / MRP)</name>
    <dbReference type="NCBI Taxonomy" id="693977"/>
    <lineage>
        <taxon>Bacteria</taxon>
        <taxon>Thermotogati</taxon>
        <taxon>Deinococcota</taxon>
        <taxon>Deinococci</taxon>
        <taxon>Deinococcales</taxon>
        <taxon>Deinococcaceae</taxon>
        <taxon>Deinococcus</taxon>
    </lineage>
</organism>
<dbReference type="KEGG" id="dpt:Deipr_1225"/>
<feature type="chain" id="PRO_5003259540" evidence="1">
    <location>
        <begin position="26"/>
        <end position="191"/>
    </location>
</feature>
<reference evidence="2 3" key="2">
    <citation type="journal article" date="2012" name="Stand. Genomic Sci.">
        <title>Complete genome sequence of the orange-red pigmented, radioresistant Deinococcus proteolyticus type strain (MRP(T)).</title>
        <authorList>
            <person name="Copeland A."/>
            <person name="Zeytun A."/>
            <person name="Yassawong M."/>
            <person name="Nolan M."/>
            <person name="Lucas S."/>
            <person name="Hammon N."/>
            <person name="Deshpande S."/>
            <person name="Cheng J.F."/>
            <person name="Han C."/>
            <person name="Tapia R."/>
            <person name="Goodwin L.A."/>
            <person name="Pitluck S."/>
            <person name="Mavromatis K."/>
            <person name="Liolios K."/>
            <person name="Pagani I."/>
            <person name="Ivanova N."/>
            <person name="Mikhailova N."/>
            <person name="Pati A."/>
            <person name="Chen A."/>
            <person name="Palaniappan K."/>
            <person name="Land M."/>
            <person name="Hauser L."/>
            <person name="Jeffries C.D."/>
            <person name="Brambilla E.M."/>
            <person name="Rohde M."/>
            <person name="Sikorski J."/>
            <person name="Pukall R."/>
            <person name="Goker M."/>
            <person name="Detter J.C."/>
            <person name="Woyke T."/>
            <person name="Bristow J."/>
            <person name="Eisen J.A."/>
            <person name="Markowitz V."/>
            <person name="Hugenholtz P."/>
            <person name="Kyrpides N.C."/>
            <person name="Klenk H.P."/>
            <person name="Lapidus A."/>
        </authorList>
    </citation>
    <scope>NUCLEOTIDE SEQUENCE [LARGE SCALE GENOMIC DNA]</scope>
    <source>
        <strain evidence="3">ATCC 35074 / DSM 20540 / JCM 6276 / NBRC 101906 / NCIMB 13154 / VKM Ac-1939 / CCM 2703 / MRP</strain>
    </source>
</reference>
<gene>
    <name evidence="2" type="ordered locus">Deipr_1225</name>
</gene>
<dbReference type="Proteomes" id="UP000007718">
    <property type="component" value="Chromosome"/>
</dbReference>
<evidence type="ECO:0000313" key="2">
    <source>
        <dbReference type="EMBL" id="ADY26375.1"/>
    </source>
</evidence>
<evidence type="ECO:0000313" key="3">
    <source>
        <dbReference type="Proteomes" id="UP000007718"/>
    </source>
</evidence>
<dbReference type="STRING" id="693977.Deipr_1225"/>
<dbReference type="HOGENOM" id="CLU_1419399_0_0_0"/>
<sequence length="191" mass="20395">MPILLRRPVRTLALALAALSGLLCAGNGLAGTAGLHIFQTKSGQQIYTTVAPARGVAVRGNRLYYRQNTNLNGRVLFDADQYGKTSVLLGAALGRQDEVYILANLAKGDQSESTVLRVRISDGLVLNKLPLRVLGLDNVSPAGFAYDQSTGALKVRAGRGYTVRSGIPSSRSGTFWVRVAGKPSIVREQLD</sequence>
<protein>
    <submittedName>
        <fullName evidence="2">Uncharacterized protein</fullName>
    </submittedName>
</protein>